<reference evidence="1" key="1">
    <citation type="submission" date="2014-09" db="EMBL/GenBank/DDBJ databases">
        <authorList>
            <person name="Magalhaes I.L.F."/>
            <person name="Oliveira U."/>
            <person name="Santos F.R."/>
            <person name="Vidigal T.H.D.A."/>
            <person name="Brescovit A.D."/>
            <person name="Santos A.J."/>
        </authorList>
    </citation>
    <scope>NUCLEOTIDE SEQUENCE</scope>
    <source>
        <tissue evidence="1">Shoot tissue taken approximately 20 cm above the soil surface</tissue>
    </source>
</reference>
<name>A0A0A8YHZ0_ARUDO</name>
<accession>A0A0A8YHZ0</accession>
<proteinExistence type="predicted"/>
<protein>
    <submittedName>
        <fullName evidence="1">Uncharacterized protein</fullName>
    </submittedName>
</protein>
<dbReference type="EMBL" id="GBRH01275443">
    <property type="protein sequence ID" value="JAD22452.1"/>
    <property type="molecule type" value="Transcribed_RNA"/>
</dbReference>
<evidence type="ECO:0000313" key="1">
    <source>
        <dbReference type="EMBL" id="JAD22452.1"/>
    </source>
</evidence>
<sequence length="22" mass="2402">MFPALASIPCTIFSDTLTEQDT</sequence>
<dbReference type="AlphaFoldDB" id="A0A0A8YHZ0"/>
<reference evidence="1" key="2">
    <citation type="journal article" date="2015" name="Data Brief">
        <title>Shoot transcriptome of the giant reed, Arundo donax.</title>
        <authorList>
            <person name="Barrero R.A."/>
            <person name="Guerrero F.D."/>
            <person name="Moolhuijzen P."/>
            <person name="Goolsby J.A."/>
            <person name="Tidwell J."/>
            <person name="Bellgard S.E."/>
            <person name="Bellgard M.I."/>
        </authorList>
    </citation>
    <scope>NUCLEOTIDE SEQUENCE</scope>
    <source>
        <tissue evidence="1">Shoot tissue taken approximately 20 cm above the soil surface</tissue>
    </source>
</reference>
<organism evidence="1">
    <name type="scientific">Arundo donax</name>
    <name type="common">Giant reed</name>
    <name type="synonym">Donax arundinaceus</name>
    <dbReference type="NCBI Taxonomy" id="35708"/>
    <lineage>
        <taxon>Eukaryota</taxon>
        <taxon>Viridiplantae</taxon>
        <taxon>Streptophyta</taxon>
        <taxon>Embryophyta</taxon>
        <taxon>Tracheophyta</taxon>
        <taxon>Spermatophyta</taxon>
        <taxon>Magnoliopsida</taxon>
        <taxon>Liliopsida</taxon>
        <taxon>Poales</taxon>
        <taxon>Poaceae</taxon>
        <taxon>PACMAD clade</taxon>
        <taxon>Arundinoideae</taxon>
        <taxon>Arundineae</taxon>
        <taxon>Arundo</taxon>
    </lineage>
</organism>